<dbReference type="SUPFAM" id="SSF51735">
    <property type="entry name" value="NAD(P)-binding Rossmann-fold domains"/>
    <property type="match status" value="1"/>
</dbReference>
<keyword evidence="4" id="KW-1185">Reference proteome</keyword>
<evidence type="ECO:0000313" key="3">
    <source>
        <dbReference type="EMBL" id="MTD52538.1"/>
    </source>
</evidence>
<evidence type="ECO:0000313" key="4">
    <source>
        <dbReference type="Proteomes" id="UP000440096"/>
    </source>
</evidence>
<dbReference type="Proteomes" id="UP000440096">
    <property type="component" value="Unassembled WGS sequence"/>
</dbReference>
<dbReference type="Pfam" id="PF13561">
    <property type="entry name" value="adh_short_C2"/>
    <property type="match status" value="1"/>
</dbReference>
<dbReference type="PRINTS" id="PR00081">
    <property type="entry name" value="GDHRDH"/>
</dbReference>
<reference evidence="3 4" key="1">
    <citation type="submission" date="2019-11" db="EMBL/GenBank/DDBJ databases">
        <title>Draft genome of Amycolatopsis RM579.</title>
        <authorList>
            <person name="Duangmal K."/>
            <person name="Mingma R."/>
        </authorList>
    </citation>
    <scope>NUCLEOTIDE SEQUENCE [LARGE SCALE GENOMIC DNA]</scope>
    <source>
        <strain evidence="3 4">RM579</strain>
    </source>
</reference>
<accession>A0A6N7YKX1</accession>
<organism evidence="3 4">
    <name type="scientific">Amycolatopsis pithecellobii</name>
    <dbReference type="NCBI Taxonomy" id="664692"/>
    <lineage>
        <taxon>Bacteria</taxon>
        <taxon>Bacillati</taxon>
        <taxon>Actinomycetota</taxon>
        <taxon>Actinomycetes</taxon>
        <taxon>Pseudonocardiales</taxon>
        <taxon>Pseudonocardiaceae</taxon>
        <taxon>Amycolatopsis</taxon>
    </lineage>
</organism>
<keyword evidence="2" id="KW-0560">Oxidoreductase</keyword>
<dbReference type="Gene3D" id="3.40.50.720">
    <property type="entry name" value="NAD(P)-binding Rossmann-like Domain"/>
    <property type="match status" value="1"/>
</dbReference>
<sequence length="265" mass="27555">MNRTPAWYGLEGKVAFVTGGASGIGECCARLLAERGAKVVIADINLDRAKEVAHSVGGHAVQLDIVDEENVSAQIAAVEDSVGLLEIAVLSAGIAQFPSRTEDYSLSDWDRIVDVDLRGSYVSAVAVGNRMADRGSGSIVLIGSIAGMRSVPLHAYGPAKAAVIAMAANLAAEWGRSGVRVNCVSPGYTLTPLLQGMIDRGERDPSVMEDSSALGRLVHGEEVARAVAFLSSSEAGAITGINLPVDAGWLTATSWHTYGGLPVAR</sequence>
<dbReference type="PANTHER" id="PTHR42760">
    <property type="entry name" value="SHORT-CHAIN DEHYDROGENASES/REDUCTASES FAMILY MEMBER"/>
    <property type="match status" value="1"/>
</dbReference>
<dbReference type="GO" id="GO:0016616">
    <property type="term" value="F:oxidoreductase activity, acting on the CH-OH group of donors, NAD or NADP as acceptor"/>
    <property type="evidence" value="ECO:0007669"/>
    <property type="project" value="TreeGrafter"/>
</dbReference>
<name>A0A6N7YKX1_9PSEU</name>
<proteinExistence type="inferred from homology"/>
<gene>
    <name evidence="3" type="ORF">GKO32_00860</name>
</gene>
<dbReference type="EMBL" id="WMBA01000001">
    <property type="protein sequence ID" value="MTD52538.1"/>
    <property type="molecule type" value="Genomic_DNA"/>
</dbReference>
<dbReference type="AlphaFoldDB" id="A0A6N7YKX1"/>
<dbReference type="CDD" id="cd05233">
    <property type="entry name" value="SDR_c"/>
    <property type="match status" value="1"/>
</dbReference>
<dbReference type="InterPro" id="IPR002347">
    <property type="entry name" value="SDR_fam"/>
</dbReference>
<dbReference type="OrthoDB" id="3566316at2"/>
<protein>
    <submittedName>
        <fullName evidence="3">SDR family oxidoreductase</fullName>
    </submittedName>
</protein>
<dbReference type="RefSeq" id="WP_154754789.1">
    <property type="nucleotide sequence ID" value="NZ_WMBA01000001.1"/>
</dbReference>
<evidence type="ECO:0000256" key="1">
    <source>
        <dbReference type="ARBA" id="ARBA00006484"/>
    </source>
</evidence>
<dbReference type="InterPro" id="IPR036291">
    <property type="entry name" value="NAD(P)-bd_dom_sf"/>
</dbReference>
<comment type="caution">
    <text evidence="3">The sequence shown here is derived from an EMBL/GenBank/DDBJ whole genome shotgun (WGS) entry which is preliminary data.</text>
</comment>
<dbReference type="FunFam" id="3.40.50.720:FF:000084">
    <property type="entry name" value="Short-chain dehydrogenase reductase"/>
    <property type="match status" value="1"/>
</dbReference>
<comment type="similarity">
    <text evidence="1">Belongs to the short-chain dehydrogenases/reductases (SDR) family.</text>
</comment>
<evidence type="ECO:0000256" key="2">
    <source>
        <dbReference type="ARBA" id="ARBA00023002"/>
    </source>
</evidence>